<reference evidence="1 2" key="1">
    <citation type="submission" date="2024-02" db="EMBL/GenBank/DDBJ databases">
        <title>Discinaceae phylogenomics.</title>
        <authorList>
            <person name="Dirks A.C."/>
            <person name="James T.Y."/>
        </authorList>
    </citation>
    <scope>NUCLEOTIDE SEQUENCE [LARGE SCALE GENOMIC DNA]</scope>
    <source>
        <strain evidence="1 2">ACD0624</strain>
    </source>
</reference>
<proteinExistence type="predicted"/>
<feature type="non-terminal residue" evidence="1">
    <location>
        <position position="234"/>
    </location>
</feature>
<comment type="caution">
    <text evidence="1">The sequence shown here is derived from an EMBL/GenBank/DDBJ whole genome shotgun (WGS) entry which is preliminary data.</text>
</comment>
<sequence length="234" mass="25868">MGQDKLVVMRTVALFRQLSWDTVDAEVTQATVLKVLQLLDPGFTALKLINAVSGLKRKRALQGQRTLMISPKLLHVAMWKGWCETYGRQVGILKVRDSLKDRMLEHFDAMLAYARESKAASKVVDELLSAIGPFESLEGFSASGAPNLFFAVAQASPEAALRRLELALEAETIESRKEFIGNGRRMVIHGLEHLAVPARTFFDATRCLLLLAESENESWSNNATGVFVSMFGLG</sequence>
<dbReference type="Proteomes" id="UP001447188">
    <property type="component" value="Unassembled WGS sequence"/>
</dbReference>
<evidence type="ECO:0000313" key="1">
    <source>
        <dbReference type="EMBL" id="KAL0630171.1"/>
    </source>
</evidence>
<keyword evidence="2" id="KW-1185">Reference proteome</keyword>
<accession>A0ABR3G2J9</accession>
<organism evidence="1 2">
    <name type="scientific">Discina gigas</name>
    <dbReference type="NCBI Taxonomy" id="1032678"/>
    <lineage>
        <taxon>Eukaryota</taxon>
        <taxon>Fungi</taxon>
        <taxon>Dikarya</taxon>
        <taxon>Ascomycota</taxon>
        <taxon>Pezizomycotina</taxon>
        <taxon>Pezizomycetes</taxon>
        <taxon>Pezizales</taxon>
        <taxon>Discinaceae</taxon>
        <taxon>Discina</taxon>
    </lineage>
</organism>
<gene>
    <name evidence="1" type="ORF">Q9L58_010983</name>
</gene>
<name>A0ABR3G2J9_9PEZI</name>
<dbReference type="EMBL" id="JBBBZM010001032">
    <property type="protein sequence ID" value="KAL0630171.1"/>
    <property type="molecule type" value="Genomic_DNA"/>
</dbReference>
<evidence type="ECO:0000313" key="2">
    <source>
        <dbReference type="Proteomes" id="UP001447188"/>
    </source>
</evidence>
<protein>
    <submittedName>
        <fullName evidence="1">Uncharacterized protein</fullName>
    </submittedName>
</protein>